<protein>
    <submittedName>
        <fullName evidence="1">Uncharacterized protein</fullName>
    </submittedName>
</protein>
<gene>
    <name evidence="1" type="ORF">BJF96_g8091</name>
</gene>
<sequence>MGGRNRRVANMNVLAETADRTCGCKSCHAIHKAVCLLHNQQASKMDEARPRDLA</sequence>
<proteinExistence type="predicted"/>
<dbReference type="EMBL" id="MPSH01000032">
    <property type="protein sequence ID" value="PNH28633.1"/>
    <property type="molecule type" value="Genomic_DNA"/>
</dbReference>
<evidence type="ECO:0000313" key="1">
    <source>
        <dbReference type="EMBL" id="PNH28633.1"/>
    </source>
</evidence>
<dbReference type="AlphaFoldDB" id="A0AA44WBN9"/>
<comment type="caution">
    <text evidence="1">The sequence shown here is derived from an EMBL/GenBank/DDBJ whole genome shotgun (WGS) entry which is preliminary data.</text>
</comment>
<dbReference type="Proteomes" id="UP000236305">
    <property type="component" value="Unassembled WGS sequence"/>
</dbReference>
<reference evidence="1 2" key="1">
    <citation type="submission" date="2017-12" db="EMBL/GenBank/DDBJ databases">
        <title>Comparative genomics yields insights into virulence evolution of Verticillium dahliae.</title>
        <authorList>
            <person name="Fan R."/>
            <person name="Armitage A.D."/>
            <person name="Cascant-Lopez E."/>
            <person name="Sobczyk M."/>
            <person name="Cockerton H.M."/>
            <person name="Harrison R.J."/>
        </authorList>
    </citation>
    <scope>NUCLEOTIDE SEQUENCE [LARGE SCALE GENOMIC DNA]</scope>
    <source>
        <strain evidence="1 2">12008</strain>
    </source>
</reference>
<name>A0AA44WBN9_VERDA</name>
<evidence type="ECO:0000313" key="2">
    <source>
        <dbReference type="Proteomes" id="UP000236305"/>
    </source>
</evidence>
<organism evidence="1 2">
    <name type="scientific">Verticillium dahliae</name>
    <name type="common">Verticillium wilt</name>
    <dbReference type="NCBI Taxonomy" id="27337"/>
    <lineage>
        <taxon>Eukaryota</taxon>
        <taxon>Fungi</taxon>
        <taxon>Dikarya</taxon>
        <taxon>Ascomycota</taxon>
        <taxon>Pezizomycotina</taxon>
        <taxon>Sordariomycetes</taxon>
        <taxon>Hypocreomycetidae</taxon>
        <taxon>Glomerellales</taxon>
        <taxon>Plectosphaerellaceae</taxon>
        <taxon>Verticillium</taxon>
    </lineage>
</organism>
<accession>A0AA44WBN9</accession>